<proteinExistence type="predicted"/>
<evidence type="ECO:0000313" key="2">
    <source>
        <dbReference type="Proteomes" id="UP000388235"/>
    </source>
</evidence>
<dbReference type="RefSeq" id="WP_153714440.1">
    <property type="nucleotide sequence ID" value="NZ_CP045871.1"/>
</dbReference>
<organism evidence="1 2">
    <name type="scientific">Litorivicinus lipolyticus</name>
    <dbReference type="NCBI Taxonomy" id="418701"/>
    <lineage>
        <taxon>Bacteria</taxon>
        <taxon>Pseudomonadati</taxon>
        <taxon>Pseudomonadota</taxon>
        <taxon>Gammaproteobacteria</taxon>
        <taxon>Oceanospirillales</taxon>
        <taxon>Litorivicinaceae</taxon>
        <taxon>Litorivicinus</taxon>
    </lineage>
</organism>
<keyword evidence="2" id="KW-1185">Reference proteome</keyword>
<dbReference type="EMBL" id="CP045871">
    <property type="protein sequence ID" value="QGG80937.1"/>
    <property type="molecule type" value="Genomic_DNA"/>
</dbReference>
<protein>
    <submittedName>
        <fullName evidence="1">Uncharacterized protein</fullName>
    </submittedName>
</protein>
<gene>
    <name evidence="1" type="ORF">GH975_10295</name>
</gene>
<dbReference type="KEGG" id="llp:GH975_10295"/>
<dbReference type="AlphaFoldDB" id="A0A5Q2QG22"/>
<name>A0A5Q2QG22_9GAMM</name>
<accession>A0A5Q2QG22</accession>
<dbReference type="Proteomes" id="UP000388235">
    <property type="component" value="Chromosome"/>
</dbReference>
<reference evidence="1 2" key="1">
    <citation type="submission" date="2019-11" db="EMBL/GenBank/DDBJ databases">
        <authorList>
            <person name="Khan S.A."/>
            <person name="Jeon C.O."/>
            <person name="Chun B.H."/>
        </authorList>
    </citation>
    <scope>NUCLEOTIDE SEQUENCE [LARGE SCALE GENOMIC DNA]</scope>
    <source>
        <strain evidence="1 2">IMCC 1097</strain>
    </source>
</reference>
<evidence type="ECO:0000313" key="1">
    <source>
        <dbReference type="EMBL" id="QGG80937.1"/>
    </source>
</evidence>
<sequence>MDDFKGPRDLNQLTRVTGAAQLMMAAARLERLNRLLRPHLAAHLRDCVRVGAMTESMLTLVLYDRAYATETRFSAPQLLASLGNTPEFRGLRNIQWKQARQTQPIKHHAETITPQPAMDIEDWLVRAQARGNHNSSEG</sequence>